<dbReference type="InterPro" id="IPR005123">
    <property type="entry name" value="Oxoglu/Fe-dep_dioxygenase_dom"/>
</dbReference>
<dbReference type="InterPro" id="IPR026992">
    <property type="entry name" value="DIOX_N"/>
</dbReference>
<evidence type="ECO:0000313" key="8">
    <source>
        <dbReference type="EMBL" id="KAK7324481.1"/>
    </source>
</evidence>
<proteinExistence type="inferred from homology"/>
<dbReference type="GO" id="GO:0031418">
    <property type="term" value="F:L-ascorbic acid binding"/>
    <property type="evidence" value="ECO:0007669"/>
    <property type="project" value="UniProtKB-KW"/>
</dbReference>
<protein>
    <recommendedName>
        <fullName evidence="7">Fe2OG dioxygenase domain-containing protein</fullName>
    </recommendedName>
</protein>
<accession>A0AAN9KWD4</accession>
<dbReference type="SUPFAM" id="SSF51197">
    <property type="entry name" value="Clavaminate synthase-like"/>
    <property type="match status" value="1"/>
</dbReference>
<keyword evidence="9" id="KW-1185">Reference proteome</keyword>
<dbReference type="PROSITE" id="PS51471">
    <property type="entry name" value="FE2OG_OXY"/>
    <property type="match status" value="1"/>
</dbReference>
<sequence length="361" mass="41243">MEEIMEPLGTSIVVPSVQELAKQNISNVPARYIQSQQSEDMVVVSEADHHVLKIPIIDMQRLLSVESGASELTKLHLACKDWGFFQLVNHGVSSSLMEKVKLGIQDFFNLPISEKKKFWQSPKHFEGFGQVFVVSDDQKLDWCDLFYMTTLPKKERLPHLFPHLPLSFRDTMDLYSLELENLATVILAHIEKALKTEEMEILKLFEDMRQAMRMNYYPPCPQPEKVIGLTPHSDGVGLTILLQVNEVEGLQIKKDGMWVPVKPLPNAFVVNIGDVLEIVTNGIYQSIEHRGTVNSEMERLSIATFHNPRRDSEVGPAASLITEERPARFKRIGMEEYLRGIFARKLDGKSFLDTMRIEHEN</sequence>
<evidence type="ECO:0000259" key="7">
    <source>
        <dbReference type="PROSITE" id="PS51471"/>
    </source>
</evidence>
<dbReference type="Gene3D" id="2.60.120.330">
    <property type="entry name" value="B-lactam Antibiotic, Isopenicillin N Synthase, Chain"/>
    <property type="match status" value="1"/>
</dbReference>
<dbReference type="AlphaFoldDB" id="A0AAN9KWD4"/>
<keyword evidence="5 6" id="KW-0408">Iron</keyword>
<evidence type="ECO:0000256" key="6">
    <source>
        <dbReference type="RuleBase" id="RU003682"/>
    </source>
</evidence>
<comment type="similarity">
    <text evidence="1 6">Belongs to the iron/ascorbate-dependent oxidoreductase family.</text>
</comment>
<organism evidence="8 9">
    <name type="scientific">Canavalia gladiata</name>
    <name type="common">Sword bean</name>
    <name type="synonym">Dolichos gladiatus</name>
    <dbReference type="NCBI Taxonomy" id="3824"/>
    <lineage>
        <taxon>Eukaryota</taxon>
        <taxon>Viridiplantae</taxon>
        <taxon>Streptophyta</taxon>
        <taxon>Embryophyta</taxon>
        <taxon>Tracheophyta</taxon>
        <taxon>Spermatophyta</taxon>
        <taxon>Magnoliopsida</taxon>
        <taxon>eudicotyledons</taxon>
        <taxon>Gunneridae</taxon>
        <taxon>Pentapetalae</taxon>
        <taxon>rosids</taxon>
        <taxon>fabids</taxon>
        <taxon>Fabales</taxon>
        <taxon>Fabaceae</taxon>
        <taxon>Papilionoideae</taxon>
        <taxon>50 kb inversion clade</taxon>
        <taxon>NPAAA clade</taxon>
        <taxon>indigoferoid/millettioid clade</taxon>
        <taxon>Phaseoleae</taxon>
        <taxon>Canavalia</taxon>
    </lineage>
</organism>
<evidence type="ECO:0000313" key="9">
    <source>
        <dbReference type="Proteomes" id="UP001367508"/>
    </source>
</evidence>
<reference evidence="8 9" key="1">
    <citation type="submission" date="2024-01" db="EMBL/GenBank/DDBJ databases">
        <title>The genomes of 5 underutilized Papilionoideae crops provide insights into root nodulation and disease resistanc.</title>
        <authorList>
            <person name="Jiang F."/>
        </authorList>
    </citation>
    <scope>NUCLEOTIDE SEQUENCE [LARGE SCALE GENOMIC DNA]</scope>
    <source>
        <strain evidence="8">LVBAO_FW01</strain>
        <tissue evidence="8">Leaves</tissue>
    </source>
</reference>
<dbReference type="Proteomes" id="UP001367508">
    <property type="component" value="Unassembled WGS sequence"/>
</dbReference>
<dbReference type="GO" id="GO:0046872">
    <property type="term" value="F:metal ion binding"/>
    <property type="evidence" value="ECO:0007669"/>
    <property type="project" value="UniProtKB-KW"/>
</dbReference>
<feature type="domain" description="Fe2OG dioxygenase" evidence="7">
    <location>
        <begin position="204"/>
        <end position="308"/>
    </location>
</feature>
<keyword evidence="3" id="KW-0847">Vitamin C</keyword>
<evidence type="ECO:0000256" key="1">
    <source>
        <dbReference type="ARBA" id="ARBA00008056"/>
    </source>
</evidence>
<dbReference type="GO" id="GO:0016491">
    <property type="term" value="F:oxidoreductase activity"/>
    <property type="evidence" value="ECO:0007669"/>
    <property type="project" value="UniProtKB-KW"/>
</dbReference>
<evidence type="ECO:0000256" key="4">
    <source>
        <dbReference type="ARBA" id="ARBA00023002"/>
    </source>
</evidence>
<dbReference type="PANTHER" id="PTHR47991">
    <property type="entry name" value="OXOGLUTARATE/IRON-DEPENDENT DIOXYGENASE"/>
    <property type="match status" value="1"/>
</dbReference>
<dbReference type="Pfam" id="PF14226">
    <property type="entry name" value="DIOX_N"/>
    <property type="match status" value="1"/>
</dbReference>
<keyword evidence="4 6" id="KW-0560">Oxidoreductase</keyword>
<keyword evidence="2 6" id="KW-0479">Metal-binding</keyword>
<name>A0AAN9KWD4_CANGL</name>
<comment type="caution">
    <text evidence="8">The sequence shown here is derived from an EMBL/GenBank/DDBJ whole genome shotgun (WGS) entry which is preliminary data.</text>
</comment>
<dbReference type="FunFam" id="2.60.120.330:FF:000001">
    <property type="entry name" value="Protein SRG1"/>
    <property type="match status" value="1"/>
</dbReference>
<evidence type="ECO:0000256" key="5">
    <source>
        <dbReference type="ARBA" id="ARBA00023004"/>
    </source>
</evidence>
<dbReference type="InterPro" id="IPR027443">
    <property type="entry name" value="IPNS-like_sf"/>
</dbReference>
<gene>
    <name evidence="8" type="ORF">VNO77_28055</name>
</gene>
<evidence type="ECO:0000256" key="3">
    <source>
        <dbReference type="ARBA" id="ARBA00022896"/>
    </source>
</evidence>
<dbReference type="EMBL" id="JAYMYQ010000006">
    <property type="protein sequence ID" value="KAK7324481.1"/>
    <property type="molecule type" value="Genomic_DNA"/>
</dbReference>
<dbReference type="Pfam" id="PF03171">
    <property type="entry name" value="2OG-FeII_Oxy"/>
    <property type="match status" value="1"/>
</dbReference>
<evidence type="ECO:0000256" key="2">
    <source>
        <dbReference type="ARBA" id="ARBA00022723"/>
    </source>
</evidence>
<dbReference type="InterPro" id="IPR044861">
    <property type="entry name" value="IPNS-like_FE2OG_OXY"/>
</dbReference>
<dbReference type="InterPro" id="IPR050295">
    <property type="entry name" value="Plant_2OG-oxidoreductases"/>
</dbReference>